<keyword evidence="2" id="KW-0732">Signal</keyword>
<gene>
    <name evidence="3" type="ORF">DI09_363p10</name>
</gene>
<sequence>MWIPITFWFIPSLLKFVPAVSYCLLHHAIAASPKKESNPRSRYVQELKWPKNGLPTSPQTIHHFSTVFNKGAFSNNLASKDAPSKLDRSPLPNQCNLEL</sequence>
<evidence type="ECO:0000256" key="2">
    <source>
        <dbReference type="SAM" id="SignalP"/>
    </source>
</evidence>
<dbReference type="Proteomes" id="UP000029725">
    <property type="component" value="Unassembled WGS sequence"/>
</dbReference>
<dbReference type="HOGENOM" id="CLU_2320931_0_0_1"/>
<dbReference type="GeneID" id="25259704"/>
<protein>
    <recommendedName>
        <fullName evidence="5">Secreted protein</fullName>
    </recommendedName>
</protein>
<feature type="chain" id="PRO_5001950385" description="Secreted protein" evidence="2">
    <location>
        <begin position="20"/>
        <end position="99"/>
    </location>
</feature>
<organism evidence="3 4">
    <name type="scientific">Mitosporidium daphniae</name>
    <dbReference type="NCBI Taxonomy" id="1485682"/>
    <lineage>
        <taxon>Eukaryota</taxon>
        <taxon>Fungi</taxon>
        <taxon>Fungi incertae sedis</taxon>
        <taxon>Microsporidia</taxon>
        <taxon>Mitosporidium</taxon>
    </lineage>
</organism>
<feature type="signal peptide" evidence="2">
    <location>
        <begin position="1"/>
        <end position="19"/>
    </location>
</feature>
<accession>A0A098VR61</accession>
<dbReference type="VEuPathDB" id="MicrosporidiaDB:DI09_363p10"/>
<dbReference type="EMBL" id="JMKJ01000292">
    <property type="protein sequence ID" value="KGG51410.1"/>
    <property type="molecule type" value="Genomic_DNA"/>
</dbReference>
<comment type="caution">
    <text evidence="3">The sequence shown here is derived from an EMBL/GenBank/DDBJ whole genome shotgun (WGS) entry which is preliminary data.</text>
</comment>
<evidence type="ECO:0000313" key="3">
    <source>
        <dbReference type="EMBL" id="KGG51410.1"/>
    </source>
</evidence>
<evidence type="ECO:0000256" key="1">
    <source>
        <dbReference type="SAM" id="MobiDB-lite"/>
    </source>
</evidence>
<dbReference type="RefSeq" id="XP_013237846.1">
    <property type="nucleotide sequence ID" value="XM_013382392.1"/>
</dbReference>
<proteinExistence type="predicted"/>
<name>A0A098VR61_9MICR</name>
<dbReference type="AlphaFoldDB" id="A0A098VR61"/>
<reference evidence="3 4" key="1">
    <citation type="submission" date="2014-04" db="EMBL/GenBank/DDBJ databases">
        <title>A new species of microsporidia sheds light on the evolution of extreme parasitism.</title>
        <authorList>
            <person name="Haag K.L."/>
            <person name="James T.Y."/>
            <person name="Larsson R."/>
            <person name="Schaer T.M."/>
            <person name="Refardt D."/>
            <person name="Pombert J.-F."/>
            <person name="Ebert D."/>
        </authorList>
    </citation>
    <scope>NUCLEOTIDE SEQUENCE [LARGE SCALE GENOMIC DNA]</scope>
    <source>
        <strain evidence="3 4">UGP3</strain>
        <tissue evidence="3">Spores</tissue>
    </source>
</reference>
<keyword evidence="4" id="KW-1185">Reference proteome</keyword>
<evidence type="ECO:0008006" key="5">
    <source>
        <dbReference type="Google" id="ProtNLM"/>
    </source>
</evidence>
<evidence type="ECO:0000313" key="4">
    <source>
        <dbReference type="Proteomes" id="UP000029725"/>
    </source>
</evidence>
<feature type="region of interest" description="Disordered" evidence="1">
    <location>
        <begin position="79"/>
        <end position="99"/>
    </location>
</feature>